<dbReference type="Pfam" id="PF21752">
    <property type="entry name" value="DACNG"/>
    <property type="match status" value="1"/>
</dbReference>
<dbReference type="Pfam" id="PF21750">
    <property type="entry name" value="DACNH"/>
    <property type="match status" value="1"/>
</dbReference>
<dbReference type="InterPro" id="IPR048554">
    <property type="entry name" value="DACNG"/>
</dbReference>
<dbReference type="Proteomes" id="UP000198850">
    <property type="component" value="Unassembled WGS sequence"/>
</dbReference>
<proteinExistence type="predicted"/>
<dbReference type="SUPFAM" id="SSF143597">
    <property type="entry name" value="YojJ-like"/>
    <property type="match status" value="1"/>
</dbReference>
<keyword evidence="3" id="KW-1185">Reference proteome</keyword>
<sequence>MKTCDNLIWEHQQHCQISLVLAAEELFNSLDDRLAPKVFLIAALLKPEVQRPFVVLECPECEYERVDFRTLKALCIQHSLKAGYNDDEDRRLLNAVYTAEIQRILRAHANSSYSENFISSPVYIDGYLIYVVAELNKKILNTYYYLSRDHSFSGQKISRSFIESIIKVYLDASANALKATSPSDFNVLSKTRDELVSKAGHDFMTTISMAGQHPNSLHILYDACNTISSLKYEGAEGFGKMVIAPKNHPNVKMTMELEKPIHIKDFRKVRKFLELADHKQLILSDSVLIYGLCQLKGKYNYHEESLFIVHFTKHFHWEVTHHENVMISVAFRMPDLYNEKINRENFFSSLRRLFSGIDKTRLNTLWDITLEATKQKHGTILAISSKADEEAVRLSSQCFKIKPIRINTDIIHQITSIDGAVLVDTDCTCHAIGVILDGIATANGDSSRGARYNSALRYYEHMEHKAQTVLVVISEDGLIDLIPNLKPQVKHSAISKHINALVKLSETDKFLRKSFNRLMDFFQENDFYLSQKECTTVNKLRRIIEMKHKNSSDGVRMIWDNLIPNREMNDAYYLKE</sequence>
<gene>
    <name evidence="2" type="ORF">SAMN05443550_103175</name>
</gene>
<dbReference type="InterPro" id="IPR048555">
    <property type="entry name" value="DACNH"/>
</dbReference>
<protein>
    <submittedName>
        <fullName evidence="2">DisA checkpoint controller nucleotide-binding</fullName>
    </submittedName>
</protein>
<organism evidence="2 3">
    <name type="scientific">Pedobacter hartonius</name>
    <dbReference type="NCBI Taxonomy" id="425514"/>
    <lineage>
        <taxon>Bacteria</taxon>
        <taxon>Pseudomonadati</taxon>
        <taxon>Bacteroidota</taxon>
        <taxon>Sphingobacteriia</taxon>
        <taxon>Sphingobacteriales</taxon>
        <taxon>Sphingobacteriaceae</taxon>
        <taxon>Pedobacter</taxon>
    </lineage>
</organism>
<dbReference type="Pfam" id="PF02457">
    <property type="entry name" value="DAC"/>
    <property type="match status" value="1"/>
</dbReference>
<accession>A0A1H4B1K4</accession>
<evidence type="ECO:0000313" key="2">
    <source>
        <dbReference type="EMBL" id="SEA42021.1"/>
    </source>
</evidence>
<dbReference type="RefSeq" id="WP_217631526.1">
    <property type="nucleotide sequence ID" value="NZ_FNRA01000003.1"/>
</dbReference>
<feature type="domain" description="DAC" evidence="1">
    <location>
        <begin position="347"/>
        <end position="493"/>
    </location>
</feature>
<dbReference type="InterPro" id="IPR036888">
    <property type="entry name" value="DNA_integrity_DisA_N_sf"/>
</dbReference>
<evidence type="ECO:0000259" key="1">
    <source>
        <dbReference type="PROSITE" id="PS51794"/>
    </source>
</evidence>
<name>A0A1H4B1K4_9SPHI</name>
<dbReference type="STRING" id="425514.SAMN05443550_103175"/>
<evidence type="ECO:0000313" key="3">
    <source>
        <dbReference type="Proteomes" id="UP000198850"/>
    </source>
</evidence>
<dbReference type="PROSITE" id="PS51794">
    <property type="entry name" value="DAC"/>
    <property type="match status" value="1"/>
</dbReference>
<dbReference type="EMBL" id="FNRA01000003">
    <property type="protein sequence ID" value="SEA42021.1"/>
    <property type="molecule type" value="Genomic_DNA"/>
</dbReference>
<reference evidence="2 3" key="1">
    <citation type="submission" date="2016-10" db="EMBL/GenBank/DDBJ databases">
        <authorList>
            <person name="de Groot N.N."/>
        </authorList>
    </citation>
    <scope>NUCLEOTIDE SEQUENCE [LARGE SCALE GENOMIC DNA]</scope>
    <source>
        <strain evidence="2 3">DSM 19033</strain>
    </source>
</reference>
<dbReference type="Gene3D" id="3.40.1700.10">
    <property type="entry name" value="DNA integrity scanning protein, DisA, N-terminal domain"/>
    <property type="match status" value="1"/>
</dbReference>
<dbReference type="InterPro" id="IPR003390">
    <property type="entry name" value="DNA_integrity_scan_DisA_N"/>
</dbReference>
<dbReference type="AlphaFoldDB" id="A0A1H4B1K4"/>